<dbReference type="CDD" id="cd00056">
    <property type="entry name" value="ENDO3c"/>
    <property type="match status" value="1"/>
</dbReference>
<dbReference type="AlphaFoldDB" id="A0A397T4F7"/>
<dbReference type="InterPro" id="IPR003651">
    <property type="entry name" value="Endonuclease3_FeS-loop_motif"/>
</dbReference>
<evidence type="ECO:0000256" key="6">
    <source>
        <dbReference type="ARBA" id="ARBA00022801"/>
    </source>
</evidence>
<keyword evidence="17" id="KW-0255">Endonuclease</keyword>
<evidence type="ECO:0000256" key="5">
    <source>
        <dbReference type="ARBA" id="ARBA00022763"/>
    </source>
</evidence>
<dbReference type="FunFam" id="1.10.1670.10:FF:000003">
    <property type="entry name" value="Endonuclease III homolog"/>
    <property type="match status" value="1"/>
</dbReference>
<keyword evidence="12 14" id="KW-0326">Glycosidase</keyword>
<dbReference type="Gene3D" id="1.10.1670.10">
    <property type="entry name" value="Helix-hairpin-Helix base-excision DNA repair enzymes (C-terminal)"/>
    <property type="match status" value="1"/>
</dbReference>
<dbReference type="STRING" id="658196.A0A397T4F7"/>
<keyword evidence="17" id="KW-0540">Nuclease</keyword>
<keyword evidence="14" id="KW-0539">Nucleus</keyword>
<dbReference type="Proteomes" id="UP000265703">
    <property type="component" value="Unassembled WGS sequence"/>
</dbReference>
<evidence type="ECO:0000256" key="8">
    <source>
        <dbReference type="ARBA" id="ARBA00023004"/>
    </source>
</evidence>
<keyword evidence="7" id="KW-0809">Transit peptide</keyword>
<feature type="domain" description="HhH-GPD" evidence="16">
    <location>
        <begin position="152"/>
        <end position="305"/>
    </location>
</feature>
<feature type="compositionally biased region" description="Polar residues" evidence="15">
    <location>
        <begin position="35"/>
        <end position="52"/>
    </location>
</feature>
<dbReference type="InterPro" id="IPR003265">
    <property type="entry name" value="HhH-GPD_domain"/>
</dbReference>
<dbReference type="PANTHER" id="PTHR43286">
    <property type="entry name" value="ENDONUCLEASE III-LIKE PROTEIN 1"/>
    <property type="match status" value="1"/>
</dbReference>
<dbReference type="InterPro" id="IPR000445">
    <property type="entry name" value="HhH_motif"/>
</dbReference>
<dbReference type="GO" id="GO:0005739">
    <property type="term" value="C:mitochondrion"/>
    <property type="evidence" value="ECO:0007669"/>
    <property type="project" value="UniProtKB-SubCell"/>
</dbReference>
<dbReference type="GO" id="GO:0003677">
    <property type="term" value="F:DNA binding"/>
    <property type="evidence" value="ECO:0007669"/>
    <property type="project" value="UniProtKB-UniRule"/>
</dbReference>
<dbReference type="InterPro" id="IPR004036">
    <property type="entry name" value="Endonuclease-III-like_CS2"/>
</dbReference>
<feature type="region of interest" description="Disordered" evidence="15">
    <location>
        <begin position="35"/>
        <end position="54"/>
    </location>
</feature>
<dbReference type="Pfam" id="PF00730">
    <property type="entry name" value="HhH-GPD"/>
    <property type="match status" value="1"/>
</dbReference>
<evidence type="ECO:0000256" key="9">
    <source>
        <dbReference type="ARBA" id="ARBA00023014"/>
    </source>
</evidence>
<dbReference type="OrthoDB" id="2099276at2759"/>
<sequence>MPITRSQLRASVFTTTAKATSPSSKEITSKYFSSKTNVNETKQPNKSSLNETVTRKTTRKHIIIETEESSANINLSGALSSERSVDKLEKRLEKEPSKPPVGWEGVYNTIKEYRKNIVAPVDTMGCERLADEPSDDITLQTSRFQTLVSLMLSSQTKDHVTAAAIQNLRQKLPGGLNLDNVLQAEEKFLDDCISKVGFHRRKATYLKQTAKICKEEYNSDIPNTVEGLMKLPGVGPKMAYLCMQVAWKQNEGIGVDVHVHRITNRLGWCKTGKAGPEATRQSLESWLPRSLWQEINPMLVGFGQTICSPQYPKCSKCPVNNMCPSVTYNR</sequence>
<dbReference type="EC" id="3.2.2.-" evidence="14"/>
<dbReference type="Pfam" id="PF00633">
    <property type="entry name" value="HHH"/>
    <property type="match status" value="1"/>
</dbReference>
<keyword evidence="9" id="KW-0411">Iron-sulfur</keyword>
<comment type="caution">
    <text evidence="14">Lacks conserved residue(s) required for the propagation of feature annotation.</text>
</comment>
<dbReference type="GO" id="GO:0140078">
    <property type="term" value="F:class I DNA-(apurinic or apyrimidinic site) endonuclease activity"/>
    <property type="evidence" value="ECO:0007669"/>
    <property type="project" value="UniProtKB-EC"/>
</dbReference>
<dbReference type="InterPro" id="IPR011257">
    <property type="entry name" value="DNA_glycosylase"/>
</dbReference>
<keyword evidence="10 14" id="KW-0234">DNA repair</keyword>
<dbReference type="GO" id="GO:0000703">
    <property type="term" value="F:oxidized pyrimidine nucleobase lesion DNA N-glycosylase activity"/>
    <property type="evidence" value="ECO:0007669"/>
    <property type="project" value="UniProtKB-UniRule"/>
</dbReference>
<evidence type="ECO:0000256" key="3">
    <source>
        <dbReference type="ARBA" id="ARBA00022485"/>
    </source>
</evidence>
<evidence type="ECO:0000256" key="12">
    <source>
        <dbReference type="ARBA" id="ARBA00023295"/>
    </source>
</evidence>
<keyword evidence="18" id="KW-1185">Reference proteome</keyword>
<dbReference type="GO" id="GO:0051539">
    <property type="term" value="F:4 iron, 4 sulfur cluster binding"/>
    <property type="evidence" value="ECO:0007669"/>
    <property type="project" value="UniProtKB-KW"/>
</dbReference>
<dbReference type="Gene3D" id="1.10.340.30">
    <property type="entry name" value="Hypothetical protein, domain 2"/>
    <property type="match status" value="1"/>
</dbReference>
<dbReference type="HAMAP" id="MF_03183">
    <property type="entry name" value="Endonuclease_III_Nth"/>
    <property type="match status" value="1"/>
</dbReference>
<evidence type="ECO:0000256" key="10">
    <source>
        <dbReference type="ARBA" id="ARBA00023204"/>
    </source>
</evidence>
<comment type="similarity">
    <text evidence="2 14">Belongs to the Nth/MutY family.</text>
</comment>
<dbReference type="GO" id="GO:0046872">
    <property type="term" value="F:metal ion binding"/>
    <property type="evidence" value="ECO:0007669"/>
    <property type="project" value="UniProtKB-KW"/>
</dbReference>
<keyword evidence="11 14" id="KW-0456">Lyase</keyword>
<dbReference type="InterPro" id="IPR030841">
    <property type="entry name" value="NTH1"/>
</dbReference>
<comment type="caution">
    <text evidence="17">The sequence shown here is derived from an EMBL/GenBank/DDBJ whole genome shotgun (WGS) entry which is preliminary data.</text>
</comment>
<keyword evidence="3" id="KW-0004">4Fe-4S</keyword>
<evidence type="ECO:0000313" key="18">
    <source>
        <dbReference type="Proteomes" id="UP000265703"/>
    </source>
</evidence>
<dbReference type="SMART" id="SM00525">
    <property type="entry name" value="FES"/>
    <property type="match status" value="1"/>
</dbReference>
<evidence type="ECO:0000256" key="11">
    <source>
        <dbReference type="ARBA" id="ARBA00023239"/>
    </source>
</evidence>
<evidence type="ECO:0000259" key="16">
    <source>
        <dbReference type="SMART" id="SM00478"/>
    </source>
</evidence>
<dbReference type="PANTHER" id="PTHR43286:SF1">
    <property type="entry name" value="ENDONUCLEASE III-LIKE PROTEIN 1"/>
    <property type="match status" value="1"/>
</dbReference>
<evidence type="ECO:0000256" key="7">
    <source>
        <dbReference type="ARBA" id="ARBA00022946"/>
    </source>
</evidence>
<evidence type="ECO:0000256" key="13">
    <source>
        <dbReference type="ARBA" id="ARBA00044632"/>
    </source>
</evidence>
<keyword evidence="14" id="KW-0496">Mitochondrion</keyword>
<proteinExistence type="inferred from homology"/>
<dbReference type="GO" id="GO:0005634">
    <property type="term" value="C:nucleus"/>
    <property type="evidence" value="ECO:0007669"/>
    <property type="project" value="UniProtKB-SubCell"/>
</dbReference>
<evidence type="ECO:0000256" key="15">
    <source>
        <dbReference type="SAM" id="MobiDB-lite"/>
    </source>
</evidence>
<comment type="cofactor">
    <cofactor evidence="1">
        <name>[4Fe-4S] cluster</name>
        <dbReference type="ChEBI" id="CHEBI:49883"/>
    </cofactor>
</comment>
<comment type="catalytic activity">
    <reaction evidence="13 14">
        <text>2'-deoxyribonucleotide-(2'-deoxyribose 5'-phosphate)-2'-deoxyribonucleotide-DNA = a 3'-end 2'-deoxyribonucleotide-(2,3-dehydro-2,3-deoxyribose 5'-phosphate)-DNA + a 5'-end 5'-phospho-2'-deoxyribonucleoside-DNA + H(+)</text>
        <dbReference type="Rhea" id="RHEA:66592"/>
        <dbReference type="Rhea" id="RHEA-COMP:13180"/>
        <dbReference type="Rhea" id="RHEA-COMP:16897"/>
        <dbReference type="Rhea" id="RHEA-COMP:17067"/>
        <dbReference type="ChEBI" id="CHEBI:15378"/>
        <dbReference type="ChEBI" id="CHEBI:136412"/>
        <dbReference type="ChEBI" id="CHEBI:157695"/>
        <dbReference type="ChEBI" id="CHEBI:167181"/>
        <dbReference type="EC" id="4.2.99.18"/>
    </reaction>
</comment>
<comment type="function">
    <text evidence="14">Bifunctional DNA N-glycosylase with associated apurinic/apyrimidinic (AP) lyase function that catalyzes the first step in base excision repair (BER), the primary repair pathway for the repair of oxidative DNA damage. The DNA N-glycosylase activity releases the damaged DNA base from DNA by cleaving the N-glycosidic bond, leaving an AP site. The AP lyase activity cleaves the phosphodiester bond 3' to the AP site by a beta-elimination. Primarily recognizes and repairs oxidative base damage of pyrimidines.</text>
</comment>
<gene>
    <name evidence="14" type="primary">NTH1</name>
    <name evidence="17" type="ORF">C1645_735713</name>
</gene>
<dbReference type="FunFam" id="1.10.340.30:FF:000005">
    <property type="entry name" value="Endonuclease III-like protein 1"/>
    <property type="match status" value="1"/>
</dbReference>
<evidence type="ECO:0000256" key="4">
    <source>
        <dbReference type="ARBA" id="ARBA00022723"/>
    </source>
</evidence>
<dbReference type="InterPro" id="IPR023170">
    <property type="entry name" value="HhH_base_excis_C"/>
</dbReference>
<evidence type="ECO:0000256" key="1">
    <source>
        <dbReference type="ARBA" id="ARBA00001966"/>
    </source>
</evidence>
<keyword evidence="8" id="KW-0408">Iron</keyword>
<comment type="subcellular location">
    <subcellularLocation>
        <location evidence="14">Nucleus</location>
    </subcellularLocation>
    <subcellularLocation>
        <location evidence="14">Mitochondrion</location>
    </subcellularLocation>
</comment>
<evidence type="ECO:0000256" key="2">
    <source>
        <dbReference type="ARBA" id="ARBA00008343"/>
    </source>
</evidence>
<evidence type="ECO:0000256" key="14">
    <source>
        <dbReference type="HAMAP-Rule" id="MF_03183"/>
    </source>
</evidence>
<accession>A0A397T4F7</accession>
<protein>
    <recommendedName>
        <fullName evidence="14">Endonuclease III homolog</fullName>
        <ecNumber evidence="14">3.2.2.-</ecNumber>
        <ecNumber evidence="14">4.2.99.18</ecNumber>
    </recommendedName>
    <alternativeName>
        <fullName evidence="14">Bifunctional DNA N-glycosylase/DNA-(apurinic or apyrimidinic site) lyase</fullName>
        <shortName evidence="14">DNA glycosylase/AP lyase</shortName>
    </alternativeName>
</protein>
<dbReference type="SUPFAM" id="SSF48150">
    <property type="entry name" value="DNA-glycosylase"/>
    <property type="match status" value="1"/>
</dbReference>
<keyword evidence="6 14" id="KW-0378">Hydrolase</keyword>
<dbReference type="GO" id="GO:0006285">
    <property type="term" value="P:base-excision repair, AP site formation"/>
    <property type="evidence" value="ECO:0007669"/>
    <property type="project" value="UniProtKB-UniRule"/>
</dbReference>
<reference evidence="17 18" key="1">
    <citation type="submission" date="2018-06" db="EMBL/GenBank/DDBJ databases">
        <title>Comparative genomics reveals the genomic features of Rhizophagus irregularis, R. cerebriforme, R. diaphanum and Gigaspora rosea, and their symbiotic lifestyle signature.</title>
        <authorList>
            <person name="Morin E."/>
            <person name="San Clemente H."/>
            <person name="Chen E.C.H."/>
            <person name="De La Providencia I."/>
            <person name="Hainaut M."/>
            <person name="Kuo A."/>
            <person name="Kohler A."/>
            <person name="Murat C."/>
            <person name="Tang N."/>
            <person name="Roy S."/>
            <person name="Loubradou J."/>
            <person name="Henrissat B."/>
            <person name="Grigoriev I.V."/>
            <person name="Corradi N."/>
            <person name="Roux C."/>
            <person name="Martin F.M."/>
        </authorList>
    </citation>
    <scope>NUCLEOTIDE SEQUENCE [LARGE SCALE GENOMIC DNA]</scope>
    <source>
        <strain evidence="17 18">DAOM 227022</strain>
    </source>
</reference>
<keyword evidence="5 14" id="KW-0227">DNA damage</keyword>
<dbReference type="GO" id="GO:0006289">
    <property type="term" value="P:nucleotide-excision repair"/>
    <property type="evidence" value="ECO:0007669"/>
    <property type="project" value="TreeGrafter"/>
</dbReference>
<organism evidence="17 18">
    <name type="scientific">Glomus cerebriforme</name>
    <dbReference type="NCBI Taxonomy" id="658196"/>
    <lineage>
        <taxon>Eukaryota</taxon>
        <taxon>Fungi</taxon>
        <taxon>Fungi incertae sedis</taxon>
        <taxon>Mucoromycota</taxon>
        <taxon>Glomeromycotina</taxon>
        <taxon>Glomeromycetes</taxon>
        <taxon>Glomerales</taxon>
        <taxon>Glomeraceae</taxon>
        <taxon>Glomus</taxon>
    </lineage>
</organism>
<name>A0A397T4F7_9GLOM</name>
<dbReference type="EMBL" id="QKYT01000108">
    <property type="protein sequence ID" value="RIA93240.1"/>
    <property type="molecule type" value="Genomic_DNA"/>
</dbReference>
<evidence type="ECO:0000313" key="17">
    <source>
        <dbReference type="EMBL" id="RIA93240.1"/>
    </source>
</evidence>
<dbReference type="PROSITE" id="PS01155">
    <property type="entry name" value="ENDONUCLEASE_III_2"/>
    <property type="match status" value="1"/>
</dbReference>
<keyword evidence="4" id="KW-0479">Metal-binding</keyword>
<dbReference type="EC" id="4.2.99.18" evidence="14"/>
<dbReference type="SMART" id="SM00478">
    <property type="entry name" value="ENDO3c"/>
    <property type="match status" value="1"/>
</dbReference>